<dbReference type="FunFam" id="2.60.40.10:FF:002172">
    <property type="entry name" value="Myomesin 1a (skelemin)"/>
    <property type="match status" value="2"/>
</dbReference>
<dbReference type="InterPro" id="IPR036116">
    <property type="entry name" value="FN3_sf"/>
</dbReference>
<comment type="subcellular location">
    <subcellularLocation>
        <location evidence="1">Cytoplasm</location>
    </subcellularLocation>
</comment>
<evidence type="ECO:0000259" key="7">
    <source>
        <dbReference type="PROSITE" id="PS50853"/>
    </source>
</evidence>
<keyword evidence="3" id="KW-0963">Cytoplasm</keyword>
<evidence type="ECO:0000256" key="5">
    <source>
        <dbReference type="ARBA" id="ARBA00023319"/>
    </source>
</evidence>
<feature type="domain" description="Ig-like" evidence="6">
    <location>
        <begin position="786"/>
        <end position="885"/>
    </location>
</feature>
<dbReference type="Pfam" id="PF07679">
    <property type="entry name" value="I-set"/>
    <property type="match status" value="3"/>
</dbReference>
<feature type="domain" description="Fibronectin type-III" evidence="7">
    <location>
        <begin position="271"/>
        <end position="366"/>
    </location>
</feature>
<dbReference type="Ensembl" id="ENSATET00000048801.2">
    <property type="protein sequence ID" value="ENSATEP00000067934.1"/>
    <property type="gene ID" value="ENSATEG00000001179.3"/>
</dbReference>
<dbReference type="PRINTS" id="PR00014">
    <property type="entry name" value="FNTYPEIII"/>
</dbReference>
<dbReference type="PROSITE" id="PS50835">
    <property type="entry name" value="IG_LIKE"/>
    <property type="match status" value="4"/>
</dbReference>
<keyword evidence="9" id="KW-1185">Reference proteome</keyword>
<dbReference type="InterPro" id="IPR003598">
    <property type="entry name" value="Ig_sub2"/>
</dbReference>
<dbReference type="PROSITE" id="PS50853">
    <property type="entry name" value="FN3"/>
    <property type="match status" value="5"/>
</dbReference>
<dbReference type="InterPro" id="IPR003961">
    <property type="entry name" value="FN3_dom"/>
</dbReference>
<dbReference type="CDD" id="cd00063">
    <property type="entry name" value="FN3"/>
    <property type="match status" value="5"/>
</dbReference>
<dbReference type="InterPro" id="IPR003599">
    <property type="entry name" value="Ig_sub"/>
</dbReference>
<dbReference type="Proteomes" id="UP000265040">
    <property type="component" value="Chromosome 17"/>
</dbReference>
<dbReference type="GO" id="GO:0032982">
    <property type="term" value="C:myosin filament"/>
    <property type="evidence" value="ECO:0007669"/>
    <property type="project" value="UniProtKB-KW"/>
</dbReference>
<evidence type="ECO:0000256" key="1">
    <source>
        <dbReference type="ARBA" id="ARBA00004496"/>
    </source>
</evidence>
<dbReference type="FunFam" id="2.60.40.10:FF:000222">
    <property type="entry name" value="Myomesin 1"/>
    <property type="match status" value="1"/>
</dbReference>
<dbReference type="Pfam" id="PF00041">
    <property type="entry name" value="fn3"/>
    <property type="match status" value="5"/>
</dbReference>
<keyword evidence="4" id="KW-0677">Repeat</keyword>
<dbReference type="PANTHER" id="PTHR13817:SF16">
    <property type="entry name" value="MYOMESIN-1"/>
    <property type="match status" value="1"/>
</dbReference>
<dbReference type="FunFam" id="2.60.40.10:FF:000197">
    <property type="entry name" value="Myomesin 1"/>
    <property type="match status" value="1"/>
</dbReference>
<dbReference type="SUPFAM" id="SSF49265">
    <property type="entry name" value="Fibronectin type III"/>
    <property type="match status" value="3"/>
</dbReference>
<dbReference type="FunFam" id="2.60.40.10:FF:000134">
    <property type="entry name" value="Myomesin 1"/>
    <property type="match status" value="1"/>
</dbReference>
<keyword evidence="5" id="KW-0393">Immunoglobulin domain</keyword>
<dbReference type="InterPro" id="IPR007110">
    <property type="entry name" value="Ig-like_dom"/>
</dbReference>
<accession>A0A7N6BRU1</accession>
<evidence type="ECO:0000313" key="8">
    <source>
        <dbReference type="Ensembl" id="ENSATEP00000067934.1"/>
    </source>
</evidence>
<keyword evidence="2" id="KW-0514">Muscle protein</keyword>
<dbReference type="CDD" id="cd00096">
    <property type="entry name" value="Ig"/>
    <property type="match status" value="1"/>
</dbReference>
<dbReference type="InterPro" id="IPR013783">
    <property type="entry name" value="Ig-like_fold"/>
</dbReference>
<dbReference type="PANTHER" id="PTHR13817">
    <property type="entry name" value="TITIN"/>
    <property type="match status" value="1"/>
</dbReference>
<dbReference type="SMART" id="SM00409">
    <property type="entry name" value="IG"/>
    <property type="match status" value="3"/>
</dbReference>
<feature type="domain" description="Ig-like" evidence="6">
    <location>
        <begin position="1101"/>
        <end position="1179"/>
    </location>
</feature>
<evidence type="ECO:0000313" key="9">
    <source>
        <dbReference type="Proteomes" id="UP000265040"/>
    </source>
</evidence>
<reference evidence="8" key="1">
    <citation type="submission" date="2021-04" db="EMBL/GenBank/DDBJ databases">
        <authorList>
            <consortium name="Wellcome Sanger Institute Data Sharing"/>
        </authorList>
    </citation>
    <scope>NUCLEOTIDE SEQUENCE [LARGE SCALE GENOMIC DNA]</scope>
</reference>
<organism evidence="8 9">
    <name type="scientific">Anabas testudineus</name>
    <name type="common">Climbing perch</name>
    <name type="synonym">Anthias testudineus</name>
    <dbReference type="NCBI Taxonomy" id="64144"/>
    <lineage>
        <taxon>Eukaryota</taxon>
        <taxon>Metazoa</taxon>
        <taxon>Chordata</taxon>
        <taxon>Craniata</taxon>
        <taxon>Vertebrata</taxon>
        <taxon>Euteleostomi</taxon>
        <taxon>Actinopterygii</taxon>
        <taxon>Neopterygii</taxon>
        <taxon>Teleostei</taxon>
        <taxon>Neoteleostei</taxon>
        <taxon>Acanthomorphata</taxon>
        <taxon>Anabantaria</taxon>
        <taxon>Anabantiformes</taxon>
        <taxon>Anabantoidei</taxon>
        <taxon>Anabantidae</taxon>
        <taxon>Anabas</taxon>
    </lineage>
</organism>
<dbReference type="AlphaFoldDB" id="A0A7N6BRU1"/>
<evidence type="ECO:0008006" key="10">
    <source>
        <dbReference type="Google" id="ProtNLM"/>
    </source>
</evidence>
<evidence type="ECO:0000259" key="6">
    <source>
        <dbReference type="PROSITE" id="PS50835"/>
    </source>
</evidence>
<proteinExistence type="predicted"/>
<dbReference type="InterPro" id="IPR050964">
    <property type="entry name" value="Striated_Muscle_Regulatory"/>
</dbReference>
<feature type="domain" description="Ig-like" evidence="6">
    <location>
        <begin position="177"/>
        <end position="257"/>
    </location>
</feature>
<dbReference type="InterPro" id="IPR013151">
    <property type="entry name" value="Immunoglobulin_dom"/>
</dbReference>
<dbReference type="InterPro" id="IPR013098">
    <property type="entry name" value="Ig_I-set"/>
</dbReference>
<evidence type="ECO:0000256" key="4">
    <source>
        <dbReference type="ARBA" id="ARBA00022737"/>
    </source>
</evidence>
<dbReference type="GeneTree" id="ENSGT00940000154982"/>
<dbReference type="SMART" id="SM00060">
    <property type="entry name" value="FN3"/>
    <property type="match status" value="5"/>
</dbReference>
<sequence>MEAQEEDVTEEGINYVAMRNLFVREAREALDVKVEKKTRTKYVRESMDEWAEFRKKMNPDNLTHRPEFIVKPRGQTVWEGKTVKLHCTVAGWPKPKIAWYKNNVLIDAKAHPEKYTVESNYNMHSLEIKKCFQGQGLHLKTWVFKFSFFCTDGFCAEHGVTFETTIIDKFEVAFGSEGETLSLGCTVIIFPTVKRYQPDVVWYRNSVPLKPSKWVHTHWSGERATLTLVHLNKEDEGLYTLRINTKSGFETYSAYVFVRDAEVEVEGVPVAPLDVRCHDANKDYVVVTWKQPAVEGSSAILGYYIDRCEVGTHHWAQCNDNPVKYARFPVTGLVEGRSYIFRVRAVNSAGVSRPSRVSEPVVAMDPSDRARLRGMEHRQSEMLPHYSNYIGVVPGEPSDVMVTEATKSYVVLAWKPPVQRGHEGVMYYIEKCMSGTDTWQRVNTAMPVKSPRFALFDLAEGKSYSFRVRCCNSAGVGEPSVSTGEITVADKLDLPSAPGNPVATRNTDTSVVVSWGASKGVTQLVGYYIDCSVVGTDVWMPCNNKPVKQTRFVCHGLTTGVNYVFRIKAVNAAGYSQSSPNSDAVVVKAAISVPGKPTGVTLLEAVKDYMVLGWTEPANNGGADIRGYFVDYRTVKGNIVGKWHEMNLKALTTTTFKAENLKENVFYEFQVRAVNMAGVSKGSVPSAPLECKEWTITVPGAPVGLHVLEVRDTSVVVLWEPPLFDGRSPVNGYYLDIKEASAGEEGWKAVHEKTNKMKYMKVTGLKAGTSYVFRVRAQNIAGVGKPSATLGPILAQTRPGTKDIYVDVDDDGVISMVFECSEMKEGSEFVWSKNYQAITDTSRLTITHERGKSRAIFNSPSLDDLGTFSCVVTNTDGISSSYTLTEEGLKRLLDISHDHKFPVIPFKNEMAMELLEKGRVRFWTQVEKCTSACQVDYKYTMNFDKSTGIIEMFMDSLEVTDEGTFTFNLVDGKAKGTTSLVLIGDGETSNAILIFFNNTKVCFSNYLPLIAGPHFVEYLDFTVTPQCDVLLKYAKIAASERVKSGVTGEQLWLKINEPTEKDKGKYTMDIFDGKDGVKRVFDLTGKDRARVVGGLPDVVAIQEGKSLNLTGNVWGDPAPEVSWTKNEKALVSDEHLMLKFEHGKFASITITAVTTSDSGKYALLVKNKYGAEAGEFTVSVYNPEDEEKEEKKD</sequence>
<name>A0A7N6BRU1_ANATE</name>
<dbReference type="Pfam" id="PF00047">
    <property type="entry name" value="ig"/>
    <property type="match status" value="1"/>
</dbReference>
<dbReference type="FunFam" id="2.60.40.10:FF:000124">
    <property type="entry name" value="Myomesin 1"/>
    <property type="match status" value="1"/>
</dbReference>
<dbReference type="FunFam" id="2.60.40.10:FF:000069">
    <property type="entry name" value="Alpha-protein kinase 3"/>
    <property type="match status" value="1"/>
</dbReference>
<protein>
    <recommendedName>
        <fullName evidence="10">Myomesin 1a (skelemin)</fullName>
    </recommendedName>
</protein>
<evidence type="ECO:0000256" key="3">
    <source>
        <dbReference type="ARBA" id="ARBA00022490"/>
    </source>
</evidence>
<keyword evidence="2" id="KW-0787">Thick filament</keyword>
<dbReference type="SMART" id="SM00408">
    <property type="entry name" value="IGc2"/>
    <property type="match status" value="2"/>
</dbReference>
<feature type="domain" description="Fibronectin type-III" evidence="7">
    <location>
        <begin position="396"/>
        <end position="491"/>
    </location>
</feature>
<dbReference type="SUPFAM" id="SSF48726">
    <property type="entry name" value="Immunoglobulin"/>
    <property type="match status" value="4"/>
</dbReference>
<feature type="domain" description="Ig-like" evidence="6">
    <location>
        <begin position="66"/>
        <end position="103"/>
    </location>
</feature>
<feature type="domain" description="Fibronectin type-III" evidence="7">
    <location>
        <begin position="701"/>
        <end position="800"/>
    </location>
</feature>
<dbReference type="Gene3D" id="2.60.40.10">
    <property type="entry name" value="Immunoglobulins"/>
    <property type="match status" value="11"/>
</dbReference>
<dbReference type="FunFam" id="2.60.40.10:FF:000192">
    <property type="entry name" value="Myomesin 1"/>
    <property type="match status" value="1"/>
</dbReference>
<feature type="domain" description="Fibronectin type-III" evidence="7">
    <location>
        <begin position="497"/>
        <end position="592"/>
    </location>
</feature>
<dbReference type="FunFam" id="2.60.40.10:FF:000029">
    <property type="entry name" value="Myomesin 1"/>
    <property type="match status" value="1"/>
</dbReference>
<reference evidence="8" key="2">
    <citation type="submission" date="2025-08" db="UniProtKB">
        <authorList>
            <consortium name="Ensembl"/>
        </authorList>
    </citation>
    <scope>IDENTIFICATION</scope>
</reference>
<reference evidence="8" key="3">
    <citation type="submission" date="2025-09" db="UniProtKB">
        <authorList>
            <consortium name="Ensembl"/>
        </authorList>
    </citation>
    <scope>IDENTIFICATION</scope>
</reference>
<dbReference type="InterPro" id="IPR036179">
    <property type="entry name" value="Ig-like_dom_sf"/>
</dbReference>
<evidence type="ECO:0000256" key="2">
    <source>
        <dbReference type="ARBA" id="ARBA00022433"/>
    </source>
</evidence>
<dbReference type="GO" id="GO:0005737">
    <property type="term" value="C:cytoplasm"/>
    <property type="evidence" value="ECO:0007669"/>
    <property type="project" value="UniProtKB-SubCell"/>
</dbReference>
<feature type="domain" description="Fibronectin type-III" evidence="7">
    <location>
        <begin position="593"/>
        <end position="700"/>
    </location>
</feature>